<dbReference type="GO" id="GO:0006450">
    <property type="term" value="P:regulation of translational fidelity"/>
    <property type="evidence" value="ECO:0007669"/>
    <property type="project" value="InterPro"/>
</dbReference>
<dbReference type="GO" id="GO:0050566">
    <property type="term" value="F:asparaginyl-tRNA synthase (glutamine-hydrolyzing) activity"/>
    <property type="evidence" value="ECO:0007669"/>
    <property type="project" value="RHEA"/>
</dbReference>
<dbReference type="PANTHER" id="PTHR15004">
    <property type="entry name" value="GLUTAMYL-TRNA(GLN) AMIDOTRANSFERASE SUBUNIT C, MITOCHONDRIAL"/>
    <property type="match status" value="1"/>
</dbReference>
<dbReference type="GO" id="GO:0050567">
    <property type="term" value="F:glutaminyl-tRNA synthase (glutamine-hydrolyzing) activity"/>
    <property type="evidence" value="ECO:0007669"/>
    <property type="project" value="UniProtKB-UniRule"/>
</dbReference>
<dbReference type="Gene3D" id="1.10.20.60">
    <property type="entry name" value="Glu-tRNAGln amidotransferase C subunit, N-terminal domain"/>
    <property type="match status" value="1"/>
</dbReference>
<accession>A0A1U7IEY1</accession>
<organism evidence="3 4">
    <name type="scientific">[Phormidium ambiguum] IAM M-71</name>
    <dbReference type="NCBI Taxonomy" id="454136"/>
    <lineage>
        <taxon>Bacteria</taxon>
        <taxon>Bacillati</taxon>
        <taxon>Cyanobacteriota</taxon>
        <taxon>Cyanophyceae</taxon>
        <taxon>Oscillatoriophycideae</taxon>
        <taxon>Aerosakkonematales</taxon>
        <taxon>Aerosakkonemataceae</taxon>
        <taxon>Floridanema</taxon>
    </lineage>
</organism>
<dbReference type="HAMAP" id="MF_00122">
    <property type="entry name" value="GatC"/>
    <property type="match status" value="1"/>
</dbReference>
<dbReference type="EC" id="6.3.5.-" evidence="2"/>
<comment type="catalytic activity">
    <reaction evidence="2">
        <text>L-aspartyl-tRNA(Asn) + L-glutamine + ATP + H2O = L-asparaginyl-tRNA(Asn) + L-glutamate + ADP + phosphate + 2 H(+)</text>
        <dbReference type="Rhea" id="RHEA:14513"/>
        <dbReference type="Rhea" id="RHEA-COMP:9674"/>
        <dbReference type="Rhea" id="RHEA-COMP:9677"/>
        <dbReference type="ChEBI" id="CHEBI:15377"/>
        <dbReference type="ChEBI" id="CHEBI:15378"/>
        <dbReference type="ChEBI" id="CHEBI:29985"/>
        <dbReference type="ChEBI" id="CHEBI:30616"/>
        <dbReference type="ChEBI" id="CHEBI:43474"/>
        <dbReference type="ChEBI" id="CHEBI:58359"/>
        <dbReference type="ChEBI" id="CHEBI:78515"/>
        <dbReference type="ChEBI" id="CHEBI:78516"/>
        <dbReference type="ChEBI" id="CHEBI:456216"/>
    </reaction>
</comment>
<comment type="similarity">
    <text evidence="2">Belongs to the GatC family.</text>
</comment>
<dbReference type="RefSeq" id="WP_073595292.1">
    <property type="nucleotide sequence ID" value="NZ_MRCE01000021.1"/>
</dbReference>
<dbReference type="GO" id="GO:0070681">
    <property type="term" value="P:glutaminyl-tRNAGln biosynthesis via transamidation"/>
    <property type="evidence" value="ECO:0007669"/>
    <property type="project" value="TreeGrafter"/>
</dbReference>
<evidence type="ECO:0000313" key="4">
    <source>
        <dbReference type="Proteomes" id="UP000185860"/>
    </source>
</evidence>
<keyword evidence="2" id="KW-0436">Ligase</keyword>
<dbReference type="AlphaFoldDB" id="A0A1U7IEY1"/>
<gene>
    <name evidence="2" type="primary">gatC</name>
    <name evidence="3" type="ORF">NIES2119_20125</name>
</gene>
<dbReference type="GO" id="GO:0016740">
    <property type="term" value="F:transferase activity"/>
    <property type="evidence" value="ECO:0007669"/>
    <property type="project" value="UniProtKB-KW"/>
</dbReference>
<evidence type="ECO:0000313" key="3">
    <source>
        <dbReference type="EMBL" id="OKH35561.1"/>
    </source>
</evidence>
<evidence type="ECO:0000256" key="1">
    <source>
        <dbReference type="ARBA" id="ARBA00022917"/>
    </source>
</evidence>
<protein>
    <recommendedName>
        <fullName evidence="2">Aspartyl/glutamyl-tRNA(Asn/Gln) amidotransferase subunit C</fullName>
        <shortName evidence="2">Asp/Glu-ADT subunit C</shortName>
        <ecNumber evidence="2">6.3.5.-</ecNumber>
    </recommendedName>
</protein>
<dbReference type="SUPFAM" id="SSF141000">
    <property type="entry name" value="Glu-tRNAGln amidotransferase C subunit"/>
    <property type="match status" value="1"/>
</dbReference>
<dbReference type="Proteomes" id="UP000185860">
    <property type="component" value="Unassembled WGS sequence"/>
</dbReference>
<keyword evidence="2" id="KW-0067">ATP-binding</keyword>
<keyword evidence="3" id="KW-0808">Transferase</keyword>
<evidence type="ECO:0000256" key="2">
    <source>
        <dbReference type="HAMAP-Rule" id="MF_00122"/>
    </source>
</evidence>
<keyword evidence="1 2" id="KW-0648">Protein biosynthesis</keyword>
<comment type="caution">
    <text evidence="3">The sequence shown here is derived from an EMBL/GenBank/DDBJ whole genome shotgun (WGS) entry which is preliminary data.</text>
</comment>
<dbReference type="GO" id="GO:0006412">
    <property type="term" value="P:translation"/>
    <property type="evidence" value="ECO:0007669"/>
    <property type="project" value="UniProtKB-UniRule"/>
</dbReference>
<sequence>MSIDREQVHKVALLARLELTPEEEEMFTTQMGTMLDYFQQLSELDVSNVKPTTRAIDVSNITRADELNPYPEREAILQNAPEQDGDFFKVPQILGSEE</sequence>
<comment type="subunit">
    <text evidence="2">Heterotrimer of A, B and C subunits.</text>
</comment>
<proteinExistence type="inferred from homology"/>
<dbReference type="Pfam" id="PF02686">
    <property type="entry name" value="GatC"/>
    <property type="match status" value="1"/>
</dbReference>
<dbReference type="OrthoDB" id="9813938at2"/>
<dbReference type="PANTHER" id="PTHR15004:SF0">
    <property type="entry name" value="GLUTAMYL-TRNA(GLN) AMIDOTRANSFERASE SUBUNIT C, MITOCHONDRIAL"/>
    <property type="match status" value="1"/>
</dbReference>
<dbReference type="GO" id="GO:0005524">
    <property type="term" value="F:ATP binding"/>
    <property type="evidence" value="ECO:0007669"/>
    <property type="project" value="UniProtKB-KW"/>
</dbReference>
<comment type="function">
    <text evidence="2">Allows the formation of correctly charged Asn-tRNA(Asn) or Gln-tRNA(Gln) through the transamidation of misacylated Asp-tRNA(Asn) or Glu-tRNA(Gln) in organisms which lack either or both of asparaginyl-tRNA or glutaminyl-tRNA synthetases. The reaction takes place in the presence of glutamine and ATP through an activated phospho-Asp-tRNA(Asn) or phospho-Glu-tRNA(Gln).</text>
</comment>
<dbReference type="NCBIfam" id="TIGR00135">
    <property type="entry name" value="gatC"/>
    <property type="match status" value="1"/>
</dbReference>
<dbReference type="InterPro" id="IPR036113">
    <property type="entry name" value="Asp/Glu-ADT_sf_sub_c"/>
</dbReference>
<dbReference type="InterPro" id="IPR003837">
    <property type="entry name" value="GatC"/>
</dbReference>
<dbReference type="STRING" id="454136.NIES2119_20125"/>
<keyword evidence="2" id="KW-0547">Nucleotide-binding</keyword>
<comment type="catalytic activity">
    <reaction evidence="2">
        <text>L-glutamyl-tRNA(Gln) + L-glutamine + ATP + H2O = L-glutaminyl-tRNA(Gln) + L-glutamate + ADP + phosphate + H(+)</text>
        <dbReference type="Rhea" id="RHEA:17521"/>
        <dbReference type="Rhea" id="RHEA-COMP:9681"/>
        <dbReference type="Rhea" id="RHEA-COMP:9684"/>
        <dbReference type="ChEBI" id="CHEBI:15377"/>
        <dbReference type="ChEBI" id="CHEBI:15378"/>
        <dbReference type="ChEBI" id="CHEBI:29985"/>
        <dbReference type="ChEBI" id="CHEBI:30616"/>
        <dbReference type="ChEBI" id="CHEBI:43474"/>
        <dbReference type="ChEBI" id="CHEBI:58359"/>
        <dbReference type="ChEBI" id="CHEBI:78520"/>
        <dbReference type="ChEBI" id="CHEBI:78521"/>
        <dbReference type="ChEBI" id="CHEBI:456216"/>
    </reaction>
</comment>
<dbReference type="EMBL" id="MRCE01000021">
    <property type="protein sequence ID" value="OKH35561.1"/>
    <property type="molecule type" value="Genomic_DNA"/>
</dbReference>
<reference evidence="3 4" key="1">
    <citation type="submission" date="2016-11" db="EMBL/GenBank/DDBJ databases">
        <title>Draft Genome Sequences of Nine Cyanobacterial Strains from Diverse Habitats.</title>
        <authorList>
            <person name="Zhu T."/>
            <person name="Hou S."/>
            <person name="Lu X."/>
            <person name="Hess W.R."/>
        </authorList>
    </citation>
    <scope>NUCLEOTIDE SEQUENCE [LARGE SCALE GENOMIC DNA]</scope>
    <source>
        <strain evidence="3 4">IAM M-71</strain>
    </source>
</reference>
<name>A0A1U7IEY1_9CYAN</name>